<evidence type="ECO:0000313" key="5">
    <source>
        <dbReference type="Proteomes" id="UP000279029"/>
    </source>
</evidence>
<dbReference type="EMBL" id="LR130778">
    <property type="protein sequence ID" value="VDN48527.1"/>
    <property type="molecule type" value="Genomic_DNA"/>
</dbReference>
<dbReference type="PANTHER" id="PTHR47505">
    <property type="entry name" value="DNA UTILIZATION PROTEIN YHGH"/>
    <property type="match status" value="1"/>
</dbReference>
<name>A0A3P7PY04_9FIRM</name>
<dbReference type="Pfam" id="PF00156">
    <property type="entry name" value="Pribosyltran"/>
    <property type="match status" value="1"/>
</dbReference>
<keyword evidence="4" id="KW-0328">Glycosyltransferase</keyword>
<dbReference type="Gene3D" id="3.40.50.2020">
    <property type="match status" value="1"/>
</dbReference>
<dbReference type="GO" id="GO:0016757">
    <property type="term" value="F:glycosyltransferase activity"/>
    <property type="evidence" value="ECO:0007669"/>
    <property type="project" value="UniProtKB-KW"/>
</dbReference>
<dbReference type="PANTHER" id="PTHR47505:SF1">
    <property type="entry name" value="DNA UTILIZATION PROTEIN YHGH"/>
    <property type="match status" value="1"/>
</dbReference>
<evidence type="ECO:0000256" key="1">
    <source>
        <dbReference type="ARBA" id="ARBA00008007"/>
    </source>
</evidence>
<dbReference type="AlphaFoldDB" id="A0A3P7PY04"/>
<dbReference type="OrthoDB" id="9779910at2"/>
<dbReference type="Proteomes" id="UP000279029">
    <property type="component" value="Chromosome"/>
</dbReference>
<evidence type="ECO:0000259" key="2">
    <source>
        <dbReference type="Pfam" id="PF00156"/>
    </source>
</evidence>
<dbReference type="Pfam" id="PF18912">
    <property type="entry name" value="DZR_2"/>
    <property type="match status" value="1"/>
</dbReference>
<dbReference type="CDD" id="cd06223">
    <property type="entry name" value="PRTases_typeI"/>
    <property type="match status" value="1"/>
</dbReference>
<dbReference type="KEGG" id="cbar:PATL70BA_2625"/>
<feature type="domain" description="Phosphoribosyltransferase" evidence="2">
    <location>
        <begin position="194"/>
        <end position="234"/>
    </location>
</feature>
<keyword evidence="4" id="KW-0808">Transferase</keyword>
<dbReference type="InterPro" id="IPR051910">
    <property type="entry name" value="ComF/GntX_DNA_util-trans"/>
</dbReference>
<accession>A0A3P7PY04</accession>
<keyword evidence="5" id="KW-1185">Reference proteome</keyword>
<dbReference type="SUPFAM" id="SSF53271">
    <property type="entry name" value="PRTase-like"/>
    <property type="match status" value="1"/>
</dbReference>
<dbReference type="InterPro" id="IPR029057">
    <property type="entry name" value="PRTase-like"/>
</dbReference>
<reference evidence="4 5" key="1">
    <citation type="submission" date="2018-09" db="EMBL/GenBank/DDBJ databases">
        <authorList>
            <person name="Postec A."/>
        </authorList>
    </citation>
    <scope>NUCLEOTIDE SEQUENCE [LARGE SCALE GENOMIC DNA]</scope>
    <source>
        <strain evidence="4">70B-A</strain>
    </source>
</reference>
<evidence type="ECO:0000259" key="3">
    <source>
        <dbReference type="Pfam" id="PF18912"/>
    </source>
</evidence>
<proteinExistence type="inferred from homology"/>
<comment type="similarity">
    <text evidence="1">Belongs to the ComF/GntX family.</text>
</comment>
<dbReference type="InterPro" id="IPR044005">
    <property type="entry name" value="DZR_2"/>
</dbReference>
<sequence length="243" mass="28265">MKHIITILWKHLMTLLYPNFCLLCEETLDYGNDKALCPQCESVHPHLREDICIICGKPLADSFDLICYDCGKRAHFFEEGRSLWVYEGLVKQSIYDYKYKKRKEYGLLFAKELIRYYNDTIRWELDMVLPVPLHKHRLRERGFNQTELMAKYFAKSFDLQVGGRKVLWRAKPTEPQKALSDRGRWDNMQDAFFANKVQVEGKTILLIDDIYTTGSTMDACAKALKIQGAKAVYCLSIAIGRGM</sequence>
<protein>
    <submittedName>
        <fullName evidence="4">Amidophosphoribosyltransferase</fullName>
    </submittedName>
</protein>
<feature type="domain" description="Double zinc ribbon" evidence="3">
    <location>
        <begin position="13"/>
        <end position="70"/>
    </location>
</feature>
<dbReference type="InterPro" id="IPR000836">
    <property type="entry name" value="PRTase_dom"/>
</dbReference>
<evidence type="ECO:0000313" key="4">
    <source>
        <dbReference type="EMBL" id="VDN48527.1"/>
    </source>
</evidence>
<gene>
    <name evidence="4" type="ORF">PATL70BA_2625</name>
</gene>
<dbReference type="RefSeq" id="WP_125137647.1">
    <property type="nucleotide sequence ID" value="NZ_LR130778.1"/>
</dbReference>
<organism evidence="4 5">
    <name type="scientific">Petrocella atlantisensis</name>
    <dbReference type="NCBI Taxonomy" id="2173034"/>
    <lineage>
        <taxon>Bacteria</taxon>
        <taxon>Bacillati</taxon>
        <taxon>Bacillota</taxon>
        <taxon>Clostridia</taxon>
        <taxon>Lachnospirales</taxon>
        <taxon>Vallitaleaceae</taxon>
        <taxon>Petrocella</taxon>
    </lineage>
</organism>